<gene>
    <name evidence="2" type="ORF">GXW78_11270</name>
</gene>
<organism evidence="2 3">
    <name type="scientific">Neoroseomonas terrae</name>
    <dbReference type="NCBI Taxonomy" id="424799"/>
    <lineage>
        <taxon>Bacteria</taxon>
        <taxon>Pseudomonadati</taxon>
        <taxon>Pseudomonadota</taxon>
        <taxon>Alphaproteobacteria</taxon>
        <taxon>Acetobacterales</taxon>
        <taxon>Acetobacteraceae</taxon>
        <taxon>Neoroseomonas</taxon>
    </lineage>
</organism>
<dbReference type="EMBL" id="JAAEDI010000011">
    <property type="protein sequence ID" value="MBR0650244.1"/>
    <property type="molecule type" value="Genomic_DNA"/>
</dbReference>
<accession>A0ABS5EGT7</accession>
<comment type="caution">
    <text evidence="2">The sequence shown here is derived from an EMBL/GenBank/DDBJ whole genome shotgun (WGS) entry which is preliminary data.</text>
</comment>
<reference evidence="3" key="1">
    <citation type="journal article" date="2021" name="Syst. Appl. Microbiol.">
        <title>Roseomonas hellenica sp. nov., isolated from roots of wild-growing Alkanna tinctoria.</title>
        <authorList>
            <person name="Rat A."/>
            <person name="Naranjo H.D."/>
            <person name="Lebbe L."/>
            <person name="Cnockaert M."/>
            <person name="Krigas N."/>
            <person name="Grigoriadou K."/>
            <person name="Maloupa E."/>
            <person name="Willems A."/>
        </authorList>
    </citation>
    <scope>NUCLEOTIDE SEQUENCE [LARGE SCALE GENOMIC DNA]</scope>
    <source>
        <strain evidence="3">LMG 31159</strain>
    </source>
</reference>
<proteinExistence type="predicted"/>
<sequence>MPRQDSTVAADGTAPPTGPGPDALRRALRGPPGRVALRLPAPALPAQRRVIVALMEEAARPRGAAVLETAQGELLLTDAEPADGARLAALLVRLLGTEPERLALPEAVAPLLALPGLAPAGTAITAPPAATGIEAMTAALPLAALLRRHGVLHLAAGQPRRLAFLQLVLPDAALAPHLGAAAADPDLLRHAGDRLRGRLLTELAEPARRDALLGAIPAVPLLIDLPYALLPSLPPAAAAAGEDGVPLPALVATLSAAEAMTEGLARRRAALRHAGWGLAVRGLDAASLALLAPEALPVDLLLLHWSPDLAGRAAVAGLRRVDAARLILTGCDGAAIEWGMAMGVARFAGPAIDALLAAQRMAACDHAGTCTRSACATRGQAAAPAGRAGCFALPLLSALLPREGAA</sequence>
<name>A0ABS5EGT7_9PROT</name>
<feature type="region of interest" description="Disordered" evidence="1">
    <location>
        <begin position="1"/>
        <end position="23"/>
    </location>
</feature>
<evidence type="ECO:0000313" key="3">
    <source>
        <dbReference type="Proteomes" id="UP000698752"/>
    </source>
</evidence>
<evidence type="ECO:0000256" key="1">
    <source>
        <dbReference type="SAM" id="MobiDB-lite"/>
    </source>
</evidence>
<keyword evidence="3" id="KW-1185">Reference proteome</keyword>
<dbReference type="RefSeq" id="WP_211868802.1">
    <property type="nucleotide sequence ID" value="NZ_JAAEDI010000011.1"/>
</dbReference>
<evidence type="ECO:0000313" key="2">
    <source>
        <dbReference type="EMBL" id="MBR0650244.1"/>
    </source>
</evidence>
<dbReference type="Proteomes" id="UP000698752">
    <property type="component" value="Unassembled WGS sequence"/>
</dbReference>
<protein>
    <submittedName>
        <fullName evidence="2">Uncharacterized protein</fullName>
    </submittedName>
</protein>